<evidence type="ECO:0000313" key="3">
    <source>
        <dbReference type="Proteomes" id="UP000326979"/>
    </source>
</evidence>
<reference evidence="2 3" key="1">
    <citation type="submission" date="2019-07" db="EMBL/GenBank/DDBJ databases">
        <title>New species of Amycolatopsis and Streptomyces.</title>
        <authorList>
            <person name="Duangmal K."/>
            <person name="Teo W.F.A."/>
            <person name="Lipun K."/>
        </authorList>
    </citation>
    <scope>NUCLEOTIDE SEQUENCE [LARGE SCALE GENOMIC DNA]</scope>
    <source>
        <strain evidence="2 3">TISTR 2346</strain>
    </source>
</reference>
<evidence type="ECO:0000259" key="1">
    <source>
        <dbReference type="Pfam" id="PF01966"/>
    </source>
</evidence>
<sequence length="249" mass="27008">MPPDPRPPERPAPDPLHAVPLHTVPLAPSHVPPADQVPALVRLTGVEQEIWDRALPYLDVRDNDAHTLYAHGLAAALLNAVPRARAEIVLPAILLHDTGWKSVDPARILPAIAPGTRDPEIVRRHETEGAVIAARILGDIGYPPEDTARIVAIVDGHDTRPHALNADDAVVKDADKLWRLTPHGLRTIGSWFCLDAEQTLRLALAHTYDRLLTETARAIGRALAAIAGLDHSPQRPALSGRGPTGERWT</sequence>
<proteinExistence type="predicted"/>
<dbReference type="Pfam" id="PF01966">
    <property type="entry name" value="HD"/>
    <property type="match status" value="1"/>
</dbReference>
<protein>
    <submittedName>
        <fullName evidence="2">HD domain-containing protein</fullName>
    </submittedName>
</protein>
<accession>A0A5N8WDD1</accession>
<dbReference type="Gene3D" id="1.10.3210.10">
    <property type="entry name" value="Hypothetical protein af1432"/>
    <property type="match status" value="1"/>
</dbReference>
<dbReference type="EMBL" id="VJZE01000366">
    <property type="protein sequence ID" value="MPY44816.1"/>
    <property type="molecule type" value="Genomic_DNA"/>
</dbReference>
<dbReference type="AlphaFoldDB" id="A0A5N8WDD1"/>
<feature type="domain" description="HD" evidence="1">
    <location>
        <begin position="65"/>
        <end position="177"/>
    </location>
</feature>
<keyword evidence="3" id="KW-1185">Reference proteome</keyword>
<comment type="caution">
    <text evidence="2">The sequence shown here is derived from an EMBL/GenBank/DDBJ whole genome shotgun (WGS) entry which is preliminary data.</text>
</comment>
<evidence type="ECO:0000313" key="2">
    <source>
        <dbReference type="EMBL" id="MPY44816.1"/>
    </source>
</evidence>
<name>A0A5N8WDD1_9ACTN</name>
<dbReference type="InterPro" id="IPR006674">
    <property type="entry name" value="HD_domain"/>
</dbReference>
<dbReference type="Proteomes" id="UP000326979">
    <property type="component" value="Unassembled WGS sequence"/>
</dbReference>
<dbReference type="OrthoDB" id="942406at2"/>
<gene>
    <name evidence="2" type="ORF">FNH04_34415</name>
</gene>
<dbReference type="RefSeq" id="WP_152789770.1">
    <property type="nucleotide sequence ID" value="NZ_JBHUMN010000024.1"/>
</dbReference>
<organism evidence="2 3">
    <name type="scientific">Streptomyces phyllanthi</name>
    <dbReference type="NCBI Taxonomy" id="1803180"/>
    <lineage>
        <taxon>Bacteria</taxon>
        <taxon>Bacillati</taxon>
        <taxon>Actinomycetota</taxon>
        <taxon>Actinomycetes</taxon>
        <taxon>Kitasatosporales</taxon>
        <taxon>Streptomycetaceae</taxon>
        <taxon>Streptomyces</taxon>
    </lineage>
</organism>
<dbReference type="SUPFAM" id="SSF109604">
    <property type="entry name" value="HD-domain/PDEase-like"/>
    <property type="match status" value="1"/>
</dbReference>